<dbReference type="AlphaFoldDB" id="A0A0K2U112"/>
<proteinExistence type="predicted"/>
<reference evidence="2" key="1">
    <citation type="submission" date="2014-05" db="EMBL/GenBank/DDBJ databases">
        <authorList>
            <person name="Chronopoulou M."/>
        </authorList>
    </citation>
    <scope>NUCLEOTIDE SEQUENCE</scope>
    <source>
        <tissue evidence="2">Whole organism</tissue>
    </source>
</reference>
<organism evidence="2">
    <name type="scientific">Lepeophtheirus salmonis</name>
    <name type="common">Salmon louse</name>
    <name type="synonym">Caligus salmonis</name>
    <dbReference type="NCBI Taxonomy" id="72036"/>
    <lineage>
        <taxon>Eukaryota</taxon>
        <taxon>Metazoa</taxon>
        <taxon>Ecdysozoa</taxon>
        <taxon>Arthropoda</taxon>
        <taxon>Crustacea</taxon>
        <taxon>Multicrustacea</taxon>
        <taxon>Hexanauplia</taxon>
        <taxon>Copepoda</taxon>
        <taxon>Siphonostomatoida</taxon>
        <taxon>Caligidae</taxon>
        <taxon>Lepeophtheirus</taxon>
    </lineage>
</organism>
<accession>A0A0K2U112</accession>
<feature type="transmembrane region" description="Helical" evidence="1">
    <location>
        <begin position="6"/>
        <end position="24"/>
    </location>
</feature>
<evidence type="ECO:0000256" key="1">
    <source>
        <dbReference type="SAM" id="Phobius"/>
    </source>
</evidence>
<protein>
    <submittedName>
        <fullName evidence="2">Uncharacterized protein</fullName>
    </submittedName>
</protein>
<dbReference type="EMBL" id="HACA01014588">
    <property type="protein sequence ID" value="CDW31949.1"/>
    <property type="molecule type" value="Transcribed_RNA"/>
</dbReference>
<keyword evidence="1" id="KW-0472">Membrane</keyword>
<keyword evidence="1" id="KW-1133">Transmembrane helix</keyword>
<evidence type="ECO:0000313" key="2">
    <source>
        <dbReference type="EMBL" id="CDW31949.1"/>
    </source>
</evidence>
<sequence>MQGFPNSYQPICLVVLMFLQFLLFTSKDYSLYDGNPSFLGARDWDADVFFQISSKENKIFLGLILSLSF</sequence>
<name>A0A0K2U112_LEPSM</name>
<keyword evidence="1" id="KW-0812">Transmembrane</keyword>
<feature type="non-terminal residue" evidence="2">
    <location>
        <position position="69"/>
    </location>
</feature>